<evidence type="ECO:0000313" key="1">
    <source>
        <dbReference type="EMBL" id="WYF45022.1"/>
    </source>
</evidence>
<dbReference type="EMBL" id="CP149782">
    <property type="protein sequence ID" value="WYF45022.1"/>
    <property type="molecule type" value="Genomic_DNA"/>
</dbReference>
<reference evidence="1" key="1">
    <citation type="submission" date="2024-03" db="EMBL/GenBank/DDBJ databases">
        <title>Deinococcus weizhi sp. nov., isolated from human skin.</title>
        <authorList>
            <person name="Wei Z."/>
            <person name="Tian F."/>
            <person name="Yang C."/>
            <person name="Xin L.T."/>
            <person name="Wen Z.J."/>
            <person name="Lan K.C."/>
            <person name="Yu L."/>
            <person name="Zhe W."/>
            <person name="Dan F.D."/>
            <person name="Jun W."/>
            <person name="Rui Z."/>
            <person name="Yong X.J."/>
            <person name="Ting Y."/>
            <person name="Wei X."/>
            <person name="Xu Z.G."/>
            <person name="Xin Z."/>
            <person name="Dong F.G."/>
            <person name="Ni X.M."/>
            <person name="Zheng M.G."/>
            <person name="Chun Y."/>
            <person name="Qian W.X."/>
        </authorList>
    </citation>
    <scope>NUCLEOTIDE SEQUENCE</scope>
    <source>
        <strain evidence="1">VB142</strain>
    </source>
</reference>
<proteinExistence type="predicted"/>
<sequence length="238" mass="25606">MTLPGRAEAQALGRPLLQKALDQQGVSVTVIRVGGATLLVALFVPVSPDGRQVVKVANPDYAQQPAKFFFRHDADPVREPGFSLLKGGRLYTPVTPTVDVADQGIALMLMAQPLNDRTRTERLTFTLPGKGMGRDNNGNPVSLPGVSLTVTVRLVAVSDPRIRDMVGADAADMVLVGRWGTLEQPLLKPDGLKWGMTSPLVLDGQNGTLTLKLAYPDPDLAQESQFGARFLAIWRANS</sequence>
<name>A0AAU6Q498_9DEIO</name>
<gene>
    <name evidence="1" type="ORF">WDJ50_02575</name>
</gene>
<dbReference type="RefSeq" id="WP_339096194.1">
    <property type="nucleotide sequence ID" value="NZ_CP149782.1"/>
</dbReference>
<organism evidence="1">
    <name type="scientific">Deinococcus sp. VB142</name>
    <dbReference type="NCBI Taxonomy" id="3112952"/>
    <lineage>
        <taxon>Bacteria</taxon>
        <taxon>Thermotogati</taxon>
        <taxon>Deinococcota</taxon>
        <taxon>Deinococci</taxon>
        <taxon>Deinococcales</taxon>
        <taxon>Deinococcaceae</taxon>
        <taxon>Deinococcus</taxon>
    </lineage>
</organism>
<dbReference type="AlphaFoldDB" id="A0AAU6Q498"/>
<protein>
    <submittedName>
        <fullName evidence="1">Uncharacterized protein</fullName>
    </submittedName>
</protein>
<accession>A0AAU6Q498</accession>